<protein>
    <recommendedName>
        <fullName evidence="3">Cytoskeleton protein RodZ-like C-terminal domain-containing protein</fullName>
    </recommendedName>
</protein>
<feature type="domain" description="Cytoskeleton protein RodZ-like C-terminal" evidence="3">
    <location>
        <begin position="83"/>
        <end position="138"/>
    </location>
</feature>
<comment type="caution">
    <text evidence="4">The sequence shown here is derived from an EMBL/GenBank/DDBJ whole genome shotgun (WGS) entry which is preliminary data.</text>
</comment>
<keyword evidence="2" id="KW-0472">Membrane</keyword>
<feature type="region of interest" description="Disordered" evidence="1">
    <location>
        <begin position="135"/>
        <end position="161"/>
    </location>
</feature>
<gene>
    <name evidence="4" type="ORF">GCM10022402_10010</name>
</gene>
<keyword evidence="5" id="KW-1185">Reference proteome</keyword>
<evidence type="ECO:0000313" key="4">
    <source>
        <dbReference type="EMBL" id="GAA3731295.1"/>
    </source>
</evidence>
<organism evidence="4 5">
    <name type="scientific">Salinactinospora qingdaonensis</name>
    <dbReference type="NCBI Taxonomy" id="702744"/>
    <lineage>
        <taxon>Bacteria</taxon>
        <taxon>Bacillati</taxon>
        <taxon>Actinomycetota</taxon>
        <taxon>Actinomycetes</taxon>
        <taxon>Streptosporangiales</taxon>
        <taxon>Nocardiopsidaceae</taxon>
        <taxon>Salinactinospora</taxon>
    </lineage>
</organism>
<dbReference type="Proteomes" id="UP001500908">
    <property type="component" value="Unassembled WGS sequence"/>
</dbReference>
<keyword evidence="2" id="KW-1133">Transmembrane helix</keyword>
<evidence type="ECO:0000259" key="3">
    <source>
        <dbReference type="Pfam" id="PF13464"/>
    </source>
</evidence>
<dbReference type="Pfam" id="PF13464">
    <property type="entry name" value="RodZ_C"/>
    <property type="match status" value="1"/>
</dbReference>
<reference evidence="5" key="1">
    <citation type="journal article" date="2019" name="Int. J. Syst. Evol. Microbiol.">
        <title>The Global Catalogue of Microorganisms (GCM) 10K type strain sequencing project: providing services to taxonomists for standard genome sequencing and annotation.</title>
        <authorList>
            <consortium name="The Broad Institute Genomics Platform"/>
            <consortium name="The Broad Institute Genome Sequencing Center for Infectious Disease"/>
            <person name="Wu L."/>
            <person name="Ma J."/>
        </authorList>
    </citation>
    <scope>NUCLEOTIDE SEQUENCE [LARGE SCALE GENOMIC DNA]</scope>
    <source>
        <strain evidence="5">JCM 17137</strain>
    </source>
</reference>
<feature type="transmembrane region" description="Helical" evidence="2">
    <location>
        <begin position="22"/>
        <end position="44"/>
    </location>
</feature>
<evidence type="ECO:0000313" key="5">
    <source>
        <dbReference type="Proteomes" id="UP001500908"/>
    </source>
</evidence>
<proteinExistence type="predicted"/>
<feature type="compositionally biased region" description="Low complexity" evidence="1">
    <location>
        <begin position="150"/>
        <end position="161"/>
    </location>
</feature>
<evidence type="ECO:0000256" key="1">
    <source>
        <dbReference type="SAM" id="MobiDB-lite"/>
    </source>
</evidence>
<dbReference type="InterPro" id="IPR025194">
    <property type="entry name" value="RodZ-like_C"/>
</dbReference>
<evidence type="ECO:0000256" key="2">
    <source>
        <dbReference type="SAM" id="Phobius"/>
    </source>
</evidence>
<keyword evidence="2" id="KW-0812">Transmembrane</keyword>
<dbReference type="EMBL" id="BAABDD010000003">
    <property type="protein sequence ID" value="GAA3731295.1"/>
    <property type="molecule type" value="Genomic_DNA"/>
</dbReference>
<accession>A0ABP7F5F6</accession>
<sequence length="161" mass="17164">MIHATFNFVGRHRNDPRGVGQLLAIVGVVVLFIALVVLGGYFLYRSLPGNGELVVPDDSAALTQPEETAAASSLYIRVLGESSDILVRVPGGKVLTDTTMQQGQYVTYDQPRLDVTIGAPGAVEVFVNGQEREVADEPPGYSFTVKADSSPRPSTTPTESS</sequence>
<name>A0ABP7F5F6_9ACTN</name>